<evidence type="ECO:0000313" key="3">
    <source>
        <dbReference type="Proteomes" id="UP000197468"/>
    </source>
</evidence>
<name>A0A246ITQ4_9BURK</name>
<protein>
    <recommendedName>
        <fullName evidence="4">Transposase</fullName>
    </recommendedName>
</protein>
<evidence type="ECO:0008006" key="4">
    <source>
        <dbReference type="Google" id="ProtNLM"/>
    </source>
</evidence>
<keyword evidence="3" id="KW-1185">Reference proteome</keyword>
<dbReference type="InterPro" id="IPR002514">
    <property type="entry name" value="Transposase_8"/>
</dbReference>
<evidence type="ECO:0000256" key="1">
    <source>
        <dbReference type="SAM" id="MobiDB-lite"/>
    </source>
</evidence>
<organism evidence="2 3">
    <name type="scientific">Roseateles aquatilis</name>
    <dbReference type="NCBI Taxonomy" id="431061"/>
    <lineage>
        <taxon>Bacteria</taxon>
        <taxon>Pseudomonadati</taxon>
        <taxon>Pseudomonadota</taxon>
        <taxon>Betaproteobacteria</taxon>
        <taxon>Burkholderiales</taxon>
        <taxon>Sphaerotilaceae</taxon>
        <taxon>Roseateles</taxon>
    </lineage>
</organism>
<dbReference type="Pfam" id="PF01527">
    <property type="entry name" value="HTH_Tnp_1"/>
    <property type="match status" value="1"/>
</dbReference>
<accession>A0A246ITQ4</accession>
<gene>
    <name evidence="2" type="ORF">CDN99_26155</name>
</gene>
<dbReference type="Gene3D" id="1.10.10.60">
    <property type="entry name" value="Homeodomain-like"/>
    <property type="match status" value="1"/>
</dbReference>
<dbReference type="NCBIfam" id="NF047595">
    <property type="entry name" value="IS66_ISRel24_TnpA"/>
    <property type="match status" value="1"/>
</dbReference>
<dbReference type="GO" id="GO:0003677">
    <property type="term" value="F:DNA binding"/>
    <property type="evidence" value="ECO:0007669"/>
    <property type="project" value="InterPro"/>
</dbReference>
<dbReference type="EMBL" id="NIOF01000020">
    <property type="protein sequence ID" value="OWQ83611.1"/>
    <property type="molecule type" value="Genomic_DNA"/>
</dbReference>
<dbReference type="InterPro" id="IPR009057">
    <property type="entry name" value="Homeodomain-like_sf"/>
</dbReference>
<feature type="region of interest" description="Disordered" evidence="1">
    <location>
        <begin position="1"/>
        <end position="21"/>
    </location>
</feature>
<dbReference type="GO" id="GO:0006313">
    <property type="term" value="P:DNA transposition"/>
    <property type="evidence" value="ECO:0007669"/>
    <property type="project" value="InterPro"/>
</dbReference>
<dbReference type="Proteomes" id="UP000197468">
    <property type="component" value="Unassembled WGS sequence"/>
</dbReference>
<evidence type="ECO:0000313" key="2">
    <source>
        <dbReference type="EMBL" id="OWQ83611.1"/>
    </source>
</evidence>
<sequence length="139" mass="14888">MGGHVHTIQDQPSEGSPRRRRFHSDEFKAVAVAAAAQPGVSLAAVAMAHGINANLLRRWVRDAEAIRDPALDRHSKALPAASTGASGPDFLPVQLPPLSAAPPQPLSDIRLEVRRGTTIVVVTWPGGLAAECWLRELLR</sequence>
<dbReference type="SUPFAM" id="SSF46689">
    <property type="entry name" value="Homeodomain-like"/>
    <property type="match status" value="1"/>
</dbReference>
<dbReference type="AlphaFoldDB" id="A0A246ITQ4"/>
<reference evidence="2 3" key="1">
    <citation type="journal article" date="2008" name="Int. J. Syst. Evol. Microbiol.">
        <title>Description of Roseateles aquatilis sp. nov. and Roseateles terrae sp. nov., in the class Betaproteobacteria, and emended description of the genus Roseateles.</title>
        <authorList>
            <person name="Gomila M."/>
            <person name="Bowien B."/>
            <person name="Falsen E."/>
            <person name="Moore E.R."/>
            <person name="Lalucat J."/>
        </authorList>
    </citation>
    <scope>NUCLEOTIDE SEQUENCE [LARGE SCALE GENOMIC DNA]</scope>
    <source>
        <strain evidence="2 3">CCUG 48205</strain>
    </source>
</reference>
<proteinExistence type="predicted"/>
<dbReference type="GO" id="GO:0004803">
    <property type="term" value="F:transposase activity"/>
    <property type="evidence" value="ECO:0007669"/>
    <property type="project" value="InterPro"/>
</dbReference>
<comment type="caution">
    <text evidence="2">The sequence shown here is derived from an EMBL/GenBank/DDBJ whole genome shotgun (WGS) entry which is preliminary data.</text>
</comment>